<dbReference type="Proteomes" id="UP000269041">
    <property type="component" value="Unassembled WGS sequence"/>
</dbReference>
<protein>
    <submittedName>
        <fullName evidence="1">Uncharacterized protein</fullName>
    </submittedName>
</protein>
<gene>
    <name evidence="1" type="ORF">EJA03_20190</name>
</gene>
<organism evidence="1 2">
    <name type="scientific">Vibrio pectenicida</name>
    <dbReference type="NCBI Taxonomy" id="62763"/>
    <lineage>
        <taxon>Bacteria</taxon>
        <taxon>Pseudomonadati</taxon>
        <taxon>Pseudomonadota</taxon>
        <taxon>Gammaproteobacteria</taxon>
        <taxon>Vibrionales</taxon>
        <taxon>Vibrionaceae</taxon>
        <taxon>Vibrio</taxon>
    </lineage>
</organism>
<comment type="caution">
    <text evidence="1">The sequence shown here is derived from an EMBL/GenBank/DDBJ whole genome shotgun (WGS) entry which is preliminary data.</text>
</comment>
<dbReference type="OrthoDB" id="9895430at2"/>
<accession>A0A427TPX3</accession>
<evidence type="ECO:0000313" key="1">
    <source>
        <dbReference type="EMBL" id="RSD26405.1"/>
    </source>
</evidence>
<proteinExistence type="predicted"/>
<dbReference type="RefSeq" id="WP_148101014.1">
    <property type="nucleotide sequence ID" value="NZ_AP024890.1"/>
</dbReference>
<reference evidence="1 2" key="1">
    <citation type="submission" date="2018-12" db="EMBL/GenBank/DDBJ databases">
        <title>Genomic taxonomy of the Vibrionaceae family.</title>
        <authorList>
            <person name="Gomez-Gil B."/>
            <person name="Enciso-Ibarra K."/>
        </authorList>
    </citation>
    <scope>NUCLEOTIDE SEQUENCE [LARGE SCALE GENOMIC DNA]</scope>
    <source>
        <strain evidence="1 2">CAIM 594</strain>
    </source>
</reference>
<keyword evidence="2" id="KW-1185">Reference proteome</keyword>
<evidence type="ECO:0000313" key="2">
    <source>
        <dbReference type="Proteomes" id="UP000269041"/>
    </source>
</evidence>
<dbReference type="EMBL" id="RSFA01000254">
    <property type="protein sequence ID" value="RSD26405.1"/>
    <property type="molecule type" value="Genomic_DNA"/>
</dbReference>
<name>A0A427TPX3_9VIBR</name>
<sequence>MKIKNKEFIFFSIEDIIIPQELDSEDFGEVARELIKQKAILLPVICHAESDRHAVQSYKDKIIGHSILGGGNNINKIFRI</sequence>
<dbReference type="AlphaFoldDB" id="A0A427TPX3"/>
<feature type="non-terminal residue" evidence="1">
    <location>
        <position position="80"/>
    </location>
</feature>